<feature type="compositionally biased region" description="Acidic residues" evidence="4">
    <location>
        <begin position="863"/>
        <end position="896"/>
    </location>
</feature>
<proteinExistence type="predicted"/>
<accession>A0ABM5ILD3</accession>
<comment type="subcellular location">
    <subcellularLocation>
        <location evidence="1">Nucleus</location>
    </subcellularLocation>
</comment>
<dbReference type="EnsemblMetazoa" id="XM_028279818.2">
    <property type="protein sequence ID" value="XP_028135619.2"/>
    <property type="gene ID" value="LOC114330470"/>
</dbReference>
<feature type="region of interest" description="Disordered" evidence="4">
    <location>
        <begin position="608"/>
        <end position="630"/>
    </location>
</feature>
<feature type="compositionally biased region" description="Acidic residues" evidence="4">
    <location>
        <begin position="1448"/>
        <end position="1458"/>
    </location>
</feature>
<feature type="compositionally biased region" description="Basic and acidic residues" evidence="4">
    <location>
        <begin position="399"/>
        <end position="432"/>
    </location>
</feature>
<feature type="compositionally biased region" description="Polar residues" evidence="4">
    <location>
        <begin position="224"/>
        <end position="238"/>
    </location>
</feature>
<feature type="region of interest" description="Disordered" evidence="4">
    <location>
        <begin position="92"/>
        <end position="114"/>
    </location>
</feature>
<keyword evidence="2" id="KW-0597">Phosphoprotein</keyword>
<feature type="region of interest" description="Disordered" evidence="4">
    <location>
        <begin position="1284"/>
        <end position="1385"/>
    </location>
</feature>
<feature type="compositionally biased region" description="Polar residues" evidence="4">
    <location>
        <begin position="1"/>
        <end position="31"/>
    </location>
</feature>
<evidence type="ECO:0000313" key="6">
    <source>
        <dbReference type="Proteomes" id="UP001652700"/>
    </source>
</evidence>
<dbReference type="PANTHER" id="PTHR14396">
    <property type="entry name" value="CLASPIN"/>
    <property type="match status" value="1"/>
</dbReference>
<evidence type="ECO:0008006" key="7">
    <source>
        <dbReference type="Google" id="ProtNLM"/>
    </source>
</evidence>
<feature type="compositionally biased region" description="Acidic residues" evidence="4">
    <location>
        <begin position="993"/>
        <end position="1002"/>
    </location>
</feature>
<feature type="region of interest" description="Disordered" evidence="4">
    <location>
        <begin position="1123"/>
        <end position="1165"/>
    </location>
</feature>
<feature type="region of interest" description="Disordered" evidence="4">
    <location>
        <begin position="835"/>
        <end position="1029"/>
    </location>
</feature>
<evidence type="ECO:0000313" key="5">
    <source>
        <dbReference type="EnsemblMetazoa" id="XP_028135619.2"/>
    </source>
</evidence>
<feature type="compositionally biased region" description="Low complexity" evidence="4">
    <location>
        <begin position="203"/>
        <end position="216"/>
    </location>
</feature>
<feature type="compositionally biased region" description="Basic and acidic residues" evidence="4">
    <location>
        <begin position="843"/>
        <end position="862"/>
    </location>
</feature>
<feature type="region of interest" description="Disordered" evidence="4">
    <location>
        <begin position="199"/>
        <end position="238"/>
    </location>
</feature>
<feature type="compositionally biased region" description="Basic and acidic residues" evidence="4">
    <location>
        <begin position="533"/>
        <end position="542"/>
    </location>
</feature>
<organism evidence="5 6">
    <name type="scientific">Diabrotica virgifera virgifera</name>
    <name type="common">western corn rootworm</name>
    <dbReference type="NCBI Taxonomy" id="50390"/>
    <lineage>
        <taxon>Eukaryota</taxon>
        <taxon>Metazoa</taxon>
        <taxon>Ecdysozoa</taxon>
        <taxon>Arthropoda</taxon>
        <taxon>Hexapoda</taxon>
        <taxon>Insecta</taxon>
        <taxon>Pterygota</taxon>
        <taxon>Neoptera</taxon>
        <taxon>Endopterygota</taxon>
        <taxon>Coleoptera</taxon>
        <taxon>Polyphaga</taxon>
        <taxon>Cucujiformia</taxon>
        <taxon>Chrysomeloidea</taxon>
        <taxon>Chrysomelidae</taxon>
        <taxon>Galerucinae</taxon>
        <taxon>Diabroticina</taxon>
        <taxon>Diabroticites</taxon>
        <taxon>Diabrotica</taxon>
    </lineage>
</organism>
<feature type="compositionally biased region" description="Acidic residues" evidence="4">
    <location>
        <begin position="364"/>
        <end position="386"/>
    </location>
</feature>
<reference evidence="5" key="1">
    <citation type="submission" date="2025-05" db="UniProtKB">
        <authorList>
            <consortium name="EnsemblMetazoa"/>
        </authorList>
    </citation>
    <scope>IDENTIFICATION</scope>
</reference>
<feature type="compositionally biased region" description="Acidic residues" evidence="4">
    <location>
        <begin position="1346"/>
        <end position="1376"/>
    </location>
</feature>
<feature type="region of interest" description="Disordered" evidence="4">
    <location>
        <begin position="1436"/>
        <end position="1461"/>
    </location>
</feature>
<feature type="compositionally biased region" description="Basic and acidic residues" evidence="4">
    <location>
        <begin position="1133"/>
        <end position="1144"/>
    </location>
</feature>
<feature type="region of interest" description="Disordered" evidence="4">
    <location>
        <begin position="308"/>
        <end position="436"/>
    </location>
</feature>
<feature type="compositionally biased region" description="Acidic residues" evidence="4">
    <location>
        <begin position="1289"/>
        <end position="1334"/>
    </location>
</feature>
<feature type="compositionally biased region" description="Acidic residues" evidence="4">
    <location>
        <begin position="501"/>
        <end position="510"/>
    </location>
</feature>
<feature type="region of interest" description="Disordered" evidence="4">
    <location>
        <begin position="493"/>
        <end position="542"/>
    </location>
</feature>
<sequence>MEVLPNSSDEANSISQENNNDFKSTPQQGVNNGEIEESNNLEIVTSAFNNEINTRNSHEITNTESISNVTLDTSTTFSGHKKNISLETEISSQTDVNKNKPLSISDNESSGTEDNIINKRHKKKLNQLFHSTDSEDEIGARRRHNKLQISDKEASEIDDGIIKIKVFKKKGKKELFDSEESEDEAVNFKIINKSNLKKHLTVSDSESLSSDSSGSLKKNRKGKTNSQDKAAKNMNTKFSANKIRKRITLLESDSENELPTSQEHLIDNFSSNQETMNRFADSDDENILEENSNLKNANTKHISNNVGLESSDSEAEQVTPHNKSFSDAPLEETPIYAVNSKGDLVREQPAKKSNNWTALCDSESSADEDNDEDKPKCDEDDSMSEEDVIKPVKYKKKSMPKEEGEPKKMSGKEAAELRKEIQSESQRMKRESNISLPYHRPKSFTLKEFLSRRPKLASAVPMAAKTPPSVAIKMSIEQLKVVSKNLQKRHKEVEEFYKSDSEEETEDDKDSDYVPPQSELDQVSCSKEDSEEVTDKDSLMPEDFENKVISENGENAGTTIDKCVITNMEVDDSTNAQSILTDDDVLNTDQSQVSYINNTTDKIGKEFEEKASSNNLSKDGDRENSADKTIEDNCDKTGDKLVENIDTLDLQSSMEYEFNLDDMEDNTENIVNVGGKEVHPQISDNEQHSDSMTEDQQKAYFAELDKEIENFGMETSTMEPEKPLKSKLELLKERLANTKPRLSNTSNNVIDLDTVAKPTEVTKLMERFAKHTAKKHIHKDKVKLNVISVESGGEIHKETVAIHVDDDEDTAIEEKPGVRLQKLRNELQSQIAQQRYQHWQNKSTKEVINDTEDPYKDEKSECGADDAILDDDEEEEMSESSEDEIDDENDERENEFETQQKKSAFIDDEADESDIEDATVTATDDDPQEDGDISEYNSNDEEEQEEDEDEKSDKENEQPNEVNEKGILQSKNDKEEVTPFKKPLRRILKAFTEDSDEDEDAELASTINNISDKLNKSNEDSNLTQDDYIPPYQPQNQETPIGHNFRERCNSDLKFCTPVSYITGLQNLTHSASKLQSPLNIPSPLKEADWHTTLQKKLFADSVITDSQAEAMDQLCSEKFPASLDVQEDSNEEVSKDNAEKQNDSEDMPSSIQPTTQDLLNTPSGDFQDLPSTQDLLNICSGEFTGISQVFNVEPSKNLVTHKLDVAIGEDKNLGEDQDMIISQLINEEELEAFKRKFDSPVMTHSQKFVQFPMEEEITATGGVIDSDEDDNILEVKKRKKNQKKLTFSDDESSEDEKEEEEEIDLHDDIEEDDDDAVADINYDSEENEVEYTEENGSKPLKMADFFEDEAELSESEWGSEDEDEKDLDTLEAETGDNEKIDEKQMKADLERIHLRRMLDDDTKEVKLLQEMLLDDGELHGTGRERQFRWKNIDSLDMTEEEKKNSDDETGIDEDESEEMWRRKRHEREMFLKEKQSQDFEDDDFDLLSGSEILKIGHKVMQKSLSSNLQGNQSTEKGFANGNSPIVKTAFSLVHKRGSFLSRGDEVLQRLAEYNKISTTSEVVTQKTKNSKNFLFQTVEVREATEKLTIFNKRKATDATPRAIKKLRLTDNLSPAINRKKKPSKPDVKAKLFGVS</sequence>
<feature type="region of interest" description="Disordered" evidence="4">
    <location>
        <begin position="1616"/>
        <end position="1636"/>
    </location>
</feature>
<evidence type="ECO:0000256" key="1">
    <source>
        <dbReference type="ARBA" id="ARBA00004123"/>
    </source>
</evidence>
<dbReference type="Proteomes" id="UP001652700">
    <property type="component" value="Unplaced"/>
</dbReference>
<feature type="region of interest" description="Disordered" evidence="4">
    <location>
        <begin position="1"/>
        <end position="37"/>
    </location>
</feature>
<dbReference type="RefSeq" id="XP_028135619.2">
    <property type="nucleotide sequence ID" value="XM_028279818.2"/>
</dbReference>
<evidence type="ECO:0000256" key="3">
    <source>
        <dbReference type="ARBA" id="ARBA00023242"/>
    </source>
</evidence>
<dbReference type="GeneID" id="114330470"/>
<feature type="compositionally biased region" description="Basic and acidic residues" evidence="4">
    <location>
        <begin position="618"/>
        <end position="630"/>
    </location>
</feature>
<feature type="compositionally biased region" description="Polar residues" evidence="4">
    <location>
        <begin position="1148"/>
        <end position="1165"/>
    </location>
</feature>
<evidence type="ECO:0000256" key="2">
    <source>
        <dbReference type="ARBA" id="ARBA00022553"/>
    </source>
</evidence>
<name>A0ABM5ILD3_DIAVI</name>
<dbReference type="PANTHER" id="PTHR14396:SF10">
    <property type="entry name" value="CLASPIN"/>
    <property type="match status" value="1"/>
</dbReference>
<feature type="compositionally biased region" description="Acidic residues" evidence="4">
    <location>
        <begin position="906"/>
        <end position="950"/>
    </location>
</feature>
<keyword evidence="6" id="KW-1185">Reference proteome</keyword>
<protein>
    <recommendedName>
        <fullName evidence="7">Claspin-like</fullName>
    </recommendedName>
</protein>
<dbReference type="InterPro" id="IPR024146">
    <property type="entry name" value="Claspin"/>
</dbReference>
<keyword evidence="3" id="KW-0539">Nucleus</keyword>
<evidence type="ECO:0000256" key="4">
    <source>
        <dbReference type="SAM" id="MobiDB-lite"/>
    </source>
</evidence>